<feature type="transmembrane region" description="Helical" evidence="3">
    <location>
        <begin position="43"/>
        <end position="66"/>
    </location>
</feature>
<evidence type="ECO:0000256" key="2">
    <source>
        <dbReference type="SAM" id="MobiDB-lite"/>
    </source>
</evidence>
<proteinExistence type="predicted"/>
<feature type="compositionally biased region" description="Basic and acidic residues" evidence="2">
    <location>
        <begin position="528"/>
        <end position="539"/>
    </location>
</feature>
<accession>A0A1E7FD00</accession>
<evidence type="ECO:0000256" key="1">
    <source>
        <dbReference type="SAM" id="Coils"/>
    </source>
</evidence>
<feature type="region of interest" description="Disordered" evidence="2">
    <location>
        <begin position="1"/>
        <end position="33"/>
    </location>
</feature>
<evidence type="ECO:0000313" key="5">
    <source>
        <dbReference type="Proteomes" id="UP000095751"/>
    </source>
</evidence>
<keyword evidence="5" id="KW-1185">Reference proteome</keyword>
<gene>
    <name evidence="4" type="ORF">FRACYDRAFT_240641</name>
</gene>
<dbReference type="PANTHER" id="PTHR14596:SF72">
    <property type="entry name" value="ZINC FINGER PROTEIN MSN2-RELATED"/>
    <property type="match status" value="1"/>
</dbReference>
<dbReference type="OrthoDB" id="48403at2759"/>
<dbReference type="KEGG" id="fcy:FRACYDRAFT_240641"/>
<keyword evidence="1" id="KW-0175">Coiled coil</keyword>
<organism evidence="4 5">
    <name type="scientific">Fragilariopsis cylindrus CCMP1102</name>
    <dbReference type="NCBI Taxonomy" id="635003"/>
    <lineage>
        <taxon>Eukaryota</taxon>
        <taxon>Sar</taxon>
        <taxon>Stramenopiles</taxon>
        <taxon>Ochrophyta</taxon>
        <taxon>Bacillariophyta</taxon>
        <taxon>Bacillariophyceae</taxon>
        <taxon>Bacillariophycidae</taxon>
        <taxon>Bacillariales</taxon>
        <taxon>Bacillariaceae</taxon>
        <taxon>Fragilariopsis</taxon>
    </lineage>
</organism>
<dbReference type="GO" id="GO:0000981">
    <property type="term" value="F:DNA-binding transcription factor activity, RNA polymerase II-specific"/>
    <property type="evidence" value="ECO:0007669"/>
    <property type="project" value="TreeGrafter"/>
</dbReference>
<dbReference type="GO" id="GO:0000987">
    <property type="term" value="F:cis-regulatory region sequence-specific DNA binding"/>
    <property type="evidence" value="ECO:0007669"/>
    <property type="project" value="TreeGrafter"/>
</dbReference>
<feature type="compositionally biased region" description="Low complexity" evidence="2">
    <location>
        <begin position="15"/>
        <end position="28"/>
    </location>
</feature>
<feature type="coiled-coil region" evidence="1">
    <location>
        <begin position="137"/>
        <end position="164"/>
    </location>
</feature>
<protein>
    <submittedName>
        <fullName evidence="4">Uncharacterized protein</fullName>
    </submittedName>
</protein>
<dbReference type="AlphaFoldDB" id="A0A1E7FD00"/>
<dbReference type="GO" id="GO:0042594">
    <property type="term" value="P:response to starvation"/>
    <property type="evidence" value="ECO:0007669"/>
    <property type="project" value="TreeGrafter"/>
</dbReference>
<name>A0A1E7FD00_9STRA</name>
<evidence type="ECO:0000313" key="4">
    <source>
        <dbReference type="EMBL" id="OEU15945.1"/>
    </source>
</evidence>
<dbReference type="PANTHER" id="PTHR14596">
    <property type="entry name" value="ZINC FINGER PROTEIN"/>
    <property type="match status" value="1"/>
</dbReference>
<keyword evidence="3" id="KW-0472">Membrane</keyword>
<dbReference type="InParanoid" id="A0A1E7FD00"/>
<keyword evidence="3" id="KW-0812">Transmembrane</keyword>
<evidence type="ECO:0000256" key="3">
    <source>
        <dbReference type="SAM" id="Phobius"/>
    </source>
</evidence>
<dbReference type="EMBL" id="KV784359">
    <property type="protein sequence ID" value="OEU15945.1"/>
    <property type="molecule type" value="Genomic_DNA"/>
</dbReference>
<dbReference type="GO" id="GO:0005634">
    <property type="term" value="C:nucleus"/>
    <property type="evidence" value="ECO:0007669"/>
    <property type="project" value="TreeGrafter"/>
</dbReference>
<keyword evidence="3" id="KW-1133">Transmembrane helix</keyword>
<dbReference type="Proteomes" id="UP000095751">
    <property type="component" value="Unassembled WGS sequence"/>
</dbReference>
<feature type="region of interest" description="Disordered" evidence="2">
    <location>
        <begin position="528"/>
        <end position="550"/>
    </location>
</feature>
<reference evidence="4 5" key="1">
    <citation type="submission" date="2016-09" db="EMBL/GenBank/DDBJ databases">
        <title>Extensive genetic diversity and differential bi-allelic expression allows diatom success in the polar Southern Ocean.</title>
        <authorList>
            <consortium name="DOE Joint Genome Institute"/>
            <person name="Mock T."/>
            <person name="Otillar R.P."/>
            <person name="Strauss J."/>
            <person name="Dupont C."/>
            <person name="Frickenhaus S."/>
            <person name="Maumus F."/>
            <person name="Mcmullan M."/>
            <person name="Sanges R."/>
            <person name="Schmutz J."/>
            <person name="Toseland A."/>
            <person name="Valas R."/>
            <person name="Veluchamy A."/>
            <person name="Ward B.J."/>
            <person name="Allen A."/>
            <person name="Barry K."/>
            <person name="Falciatore A."/>
            <person name="Ferrante M."/>
            <person name="Fortunato A.E."/>
            <person name="Gloeckner G."/>
            <person name="Gruber A."/>
            <person name="Hipkin R."/>
            <person name="Janech M."/>
            <person name="Kroth P."/>
            <person name="Leese F."/>
            <person name="Lindquist E."/>
            <person name="Lyon B.R."/>
            <person name="Martin J."/>
            <person name="Mayer C."/>
            <person name="Parker M."/>
            <person name="Quesneville H."/>
            <person name="Raymond J."/>
            <person name="Uhlig C."/>
            <person name="Valentin K.U."/>
            <person name="Worden A.Z."/>
            <person name="Armbrust E.V."/>
            <person name="Bowler C."/>
            <person name="Green B."/>
            <person name="Moulton V."/>
            <person name="Van Oosterhout C."/>
            <person name="Grigoriev I."/>
        </authorList>
    </citation>
    <scope>NUCLEOTIDE SEQUENCE [LARGE SCALE GENOMIC DNA]</scope>
    <source>
        <strain evidence="4 5">CCMP1102</strain>
    </source>
</reference>
<sequence>MMMVAKTPSVSAVGNSNSNNQSSSSSSSIRKEQIKRCPRGDRLLLYSVILFAICWLQIAANMFTYFSSQQQQQQQLQQDQTQQDQTQPSAVVARFSSYYSSDGNSGKANLLRGSNSNTIDKKIQQQQQQQLHQQPPSNSLEVQLSQLQTRLRLLQQQQHQQEESNYDINTNSTTAATVTATKVMFIPFTIRDAQRTVPTQIPHGFHIFDFIDLYASDADGEQNQTQTKITDTKTNRRTTITTKSKLYHNGKPVKVVPGIAGEEEEECRGYTKKCYRTKMLRVIKYLQSLQHQNTNSNNYEYYYFYMEADNDLCVPLDEIKQIALQYRRYFINTGEGISGASGWIMSQQFFNDFYSYWYNIFNNDNNNNNTLSSSSLTEEQKFEPNTVASILLKQEQNWSVTRRYLTSHSILVGNTNDADSISNLYEHEEEEGSNVTTATNSTNSSSSSKVAIVVAFTTAPGNNSTTADLAAAGKPHPADSMAALEKLTNKKLLTASLLDIKKSLSWVMEPARYLPRCLEPHRGIWADKKNETDNNHDNKNNNNNKNKNDNVARDMHHWDFFDYDLCPESDIFPCKEGQLGIK</sequence>